<protein>
    <submittedName>
        <fullName evidence="1">F-box family protein</fullName>
    </submittedName>
</protein>
<evidence type="ECO:0000313" key="2">
    <source>
        <dbReference type="Proteomes" id="UP000011115"/>
    </source>
</evidence>
<keyword evidence="2" id="KW-1185">Reference proteome</keyword>
<dbReference type="eggNOG" id="ENOG502S2H2">
    <property type="taxonomic scope" value="Eukaryota"/>
</dbReference>
<reference evidence="1" key="2">
    <citation type="submission" date="2015-06" db="UniProtKB">
        <authorList>
            <consortium name="EnsemblPlants"/>
        </authorList>
    </citation>
    <scope>IDENTIFICATION</scope>
    <source>
        <strain evidence="1">DM1-3 516 R44</strain>
    </source>
</reference>
<dbReference type="InParanoid" id="M1A1B0"/>
<dbReference type="Proteomes" id="UP000011115">
    <property type="component" value="Unassembled WGS sequence"/>
</dbReference>
<dbReference type="PaxDb" id="4113-PGSC0003DMT400012490"/>
<dbReference type="PANTHER" id="PTHR34145:SF51">
    <property type="entry name" value="FBD DOMAIN-CONTAINING PROTEIN"/>
    <property type="match status" value="1"/>
</dbReference>
<dbReference type="Gramene" id="PGSC0003DMT400012490">
    <property type="protein sequence ID" value="PGSC0003DMT400012490"/>
    <property type="gene ID" value="PGSC0003DMG400004877"/>
</dbReference>
<name>M1A1B0_SOLTU</name>
<proteinExistence type="predicted"/>
<accession>M1A1B0</accession>
<dbReference type="InterPro" id="IPR053772">
    <property type="entry name" value="At1g61320/At1g61330-like"/>
</dbReference>
<dbReference type="EnsemblPlants" id="PGSC0003DMT400012490">
    <property type="protein sequence ID" value="PGSC0003DMT400012490"/>
    <property type="gene ID" value="PGSC0003DMG400004877"/>
</dbReference>
<organism evidence="1 2">
    <name type="scientific">Solanum tuberosum</name>
    <name type="common">Potato</name>
    <dbReference type="NCBI Taxonomy" id="4113"/>
    <lineage>
        <taxon>Eukaryota</taxon>
        <taxon>Viridiplantae</taxon>
        <taxon>Streptophyta</taxon>
        <taxon>Embryophyta</taxon>
        <taxon>Tracheophyta</taxon>
        <taxon>Spermatophyta</taxon>
        <taxon>Magnoliopsida</taxon>
        <taxon>eudicotyledons</taxon>
        <taxon>Gunneridae</taxon>
        <taxon>Pentapetalae</taxon>
        <taxon>asterids</taxon>
        <taxon>lamiids</taxon>
        <taxon>Solanales</taxon>
        <taxon>Solanaceae</taxon>
        <taxon>Solanoideae</taxon>
        <taxon>Solaneae</taxon>
        <taxon>Solanum</taxon>
    </lineage>
</organism>
<dbReference type="AlphaFoldDB" id="M1A1B0"/>
<reference evidence="2" key="1">
    <citation type="journal article" date="2011" name="Nature">
        <title>Genome sequence and analysis of the tuber crop potato.</title>
        <authorList>
            <consortium name="The Potato Genome Sequencing Consortium"/>
        </authorList>
    </citation>
    <scope>NUCLEOTIDE SEQUENCE [LARGE SCALE GENOMIC DNA]</scope>
    <source>
        <strain evidence="2">cv. DM1-3 516 R44</strain>
    </source>
</reference>
<evidence type="ECO:0000313" key="1">
    <source>
        <dbReference type="EnsemblPlants" id="PGSC0003DMT400012490"/>
    </source>
</evidence>
<dbReference type="HOGENOM" id="CLU_1051345_0_0_1"/>
<sequence>MSISSEQNSKTEHFATPVVPAFDQNSPILDANGPFGSLLASNGPEIGNFLDVLNPNGPNSGADAAAQSGNSNNRDEFLGEDSNCWNGTNGWADLAIYTPGISWRHGLNIIEISVAKHHEDLKCLAIIACDNLVVVDVDAPNLFVFTYHVHYGTTLKLKGSHLLEAHLTLILKTIDSHWYSKLTKSLGNFDHSKSVNLRCDCDEVIVIPKDMRGNFNPPLYATNGFHVNIHNLVKHSVVDVLDSLFWISPQLRTVSFDYGLQTMKT</sequence>
<dbReference type="PANTHER" id="PTHR34145">
    <property type="entry name" value="OS02G0105600 PROTEIN"/>
    <property type="match status" value="1"/>
</dbReference>